<dbReference type="Pfam" id="PF13302">
    <property type="entry name" value="Acetyltransf_3"/>
    <property type="match status" value="1"/>
</dbReference>
<feature type="domain" description="N-acetyltransferase" evidence="1">
    <location>
        <begin position="8"/>
        <end position="172"/>
    </location>
</feature>
<dbReference type="GO" id="GO:0016747">
    <property type="term" value="F:acyltransferase activity, transferring groups other than amino-acyl groups"/>
    <property type="evidence" value="ECO:0007669"/>
    <property type="project" value="InterPro"/>
</dbReference>
<proteinExistence type="predicted"/>
<dbReference type="InterPro" id="IPR016181">
    <property type="entry name" value="Acyl_CoA_acyltransferase"/>
</dbReference>
<keyword evidence="3" id="KW-1185">Reference proteome</keyword>
<protein>
    <submittedName>
        <fullName evidence="2">Protein N-acetyltransferase, RimJ/RimL family</fullName>
    </submittedName>
</protein>
<dbReference type="Gene3D" id="3.40.630.30">
    <property type="match status" value="1"/>
</dbReference>
<dbReference type="InterPro" id="IPR051531">
    <property type="entry name" value="N-acetyltransferase"/>
</dbReference>
<gene>
    <name evidence="2" type="ORF">SAMN05428971_0234</name>
</gene>
<evidence type="ECO:0000313" key="2">
    <source>
        <dbReference type="EMBL" id="SFN14374.1"/>
    </source>
</evidence>
<dbReference type="PROSITE" id="PS51186">
    <property type="entry name" value="GNAT"/>
    <property type="match status" value="1"/>
</dbReference>
<dbReference type="InterPro" id="IPR000182">
    <property type="entry name" value="GNAT_dom"/>
</dbReference>
<evidence type="ECO:0000313" key="3">
    <source>
        <dbReference type="Proteomes" id="UP000198968"/>
    </source>
</evidence>
<name>A0A1I4WKJ5_9GAMM</name>
<dbReference type="Proteomes" id="UP000198968">
    <property type="component" value="Unassembled WGS sequence"/>
</dbReference>
<reference evidence="3" key="1">
    <citation type="submission" date="2016-10" db="EMBL/GenBank/DDBJ databases">
        <authorList>
            <person name="Varghese N."/>
            <person name="Submissions S."/>
        </authorList>
    </citation>
    <scope>NUCLEOTIDE SEQUENCE [LARGE SCALE GENOMIC DNA]</scope>
    <source>
        <strain evidence="3">OV426</strain>
    </source>
</reference>
<dbReference type="SUPFAM" id="SSF55729">
    <property type="entry name" value="Acyl-CoA N-acyltransferases (Nat)"/>
    <property type="match status" value="1"/>
</dbReference>
<dbReference type="OrthoDB" id="7852312at2"/>
<dbReference type="PANTHER" id="PTHR43792:SF1">
    <property type="entry name" value="N-ACETYLTRANSFERASE DOMAIN-CONTAINING PROTEIN"/>
    <property type="match status" value="1"/>
</dbReference>
<dbReference type="RefSeq" id="WP_090963488.1">
    <property type="nucleotide sequence ID" value="NZ_FOVG01000001.1"/>
</dbReference>
<accession>A0A1I4WKJ5</accession>
<evidence type="ECO:0000259" key="1">
    <source>
        <dbReference type="PROSITE" id="PS51186"/>
    </source>
</evidence>
<keyword evidence="2" id="KW-0808">Transferase</keyword>
<dbReference type="EMBL" id="FOVG01000001">
    <property type="protein sequence ID" value="SFN14374.1"/>
    <property type="molecule type" value="Genomic_DNA"/>
</dbReference>
<dbReference type="AlphaFoldDB" id="A0A1I4WKJ5"/>
<dbReference type="CDD" id="cd04301">
    <property type="entry name" value="NAT_SF"/>
    <property type="match status" value="1"/>
</dbReference>
<sequence length="174" mass="20369">MQLVTARLTLSKLQPEDWQLFRAVHEDRDTMTWVSEIPDEADIRQRFTTRLAPWQPRSFHMLCLVARRRDNGEPIGLFGCSPEWEPHRQAEVGYMLLHRYCGQGYGSEALAALCQFLLEADFHKLKAMVIEGNWASRRILEKNGFQLEGTLRDNYLLNGRWVNDWLLGRLNPQK</sequence>
<organism evidence="2 3">
    <name type="scientific">Candidatus Pantoea varia</name>
    <dbReference type="NCBI Taxonomy" id="1881036"/>
    <lineage>
        <taxon>Bacteria</taxon>
        <taxon>Pseudomonadati</taxon>
        <taxon>Pseudomonadota</taxon>
        <taxon>Gammaproteobacteria</taxon>
        <taxon>Enterobacterales</taxon>
        <taxon>Erwiniaceae</taxon>
        <taxon>Pantoea</taxon>
    </lineage>
</organism>
<dbReference type="PANTHER" id="PTHR43792">
    <property type="entry name" value="GNAT FAMILY, PUTATIVE (AFU_ORTHOLOGUE AFUA_3G00765)-RELATED-RELATED"/>
    <property type="match status" value="1"/>
</dbReference>